<accession>G4ZS38</accession>
<dbReference type="Proteomes" id="UP000002640">
    <property type="component" value="Unassembled WGS sequence"/>
</dbReference>
<keyword evidence="2" id="KW-1185">Reference proteome</keyword>
<dbReference type="RefSeq" id="XP_009531763.1">
    <property type="nucleotide sequence ID" value="XM_009533468.1"/>
</dbReference>
<protein>
    <submittedName>
        <fullName evidence="1">Uncharacterized protein</fullName>
    </submittedName>
</protein>
<reference evidence="1 2" key="1">
    <citation type="journal article" date="2006" name="Science">
        <title>Phytophthora genome sequences uncover evolutionary origins and mechanisms of pathogenesis.</title>
        <authorList>
            <person name="Tyler B.M."/>
            <person name="Tripathy S."/>
            <person name="Zhang X."/>
            <person name="Dehal P."/>
            <person name="Jiang R.H."/>
            <person name="Aerts A."/>
            <person name="Arredondo F.D."/>
            <person name="Baxter L."/>
            <person name="Bensasson D."/>
            <person name="Beynon J.L."/>
            <person name="Chapman J."/>
            <person name="Damasceno C.M."/>
            <person name="Dorrance A.E."/>
            <person name="Dou D."/>
            <person name="Dickerman A.W."/>
            <person name="Dubchak I.L."/>
            <person name="Garbelotto M."/>
            <person name="Gijzen M."/>
            <person name="Gordon S.G."/>
            <person name="Govers F."/>
            <person name="Grunwald N.J."/>
            <person name="Huang W."/>
            <person name="Ivors K.L."/>
            <person name="Jones R.W."/>
            <person name="Kamoun S."/>
            <person name="Krampis K."/>
            <person name="Lamour K.H."/>
            <person name="Lee M.K."/>
            <person name="McDonald W.H."/>
            <person name="Medina M."/>
            <person name="Meijer H.J."/>
            <person name="Nordberg E.K."/>
            <person name="Maclean D.J."/>
            <person name="Ospina-Giraldo M.D."/>
            <person name="Morris P.F."/>
            <person name="Phuntumart V."/>
            <person name="Putnam N.H."/>
            <person name="Rash S."/>
            <person name="Rose J.K."/>
            <person name="Sakihama Y."/>
            <person name="Salamov A.A."/>
            <person name="Savidor A."/>
            <person name="Scheuring C.F."/>
            <person name="Smith B.M."/>
            <person name="Sobral B.W."/>
            <person name="Terry A."/>
            <person name="Torto-Alalibo T.A."/>
            <person name="Win J."/>
            <person name="Xu Z."/>
            <person name="Zhang H."/>
            <person name="Grigoriev I.V."/>
            <person name="Rokhsar D.S."/>
            <person name="Boore J.L."/>
        </authorList>
    </citation>
    <scope>NUCLEOTIDE SEQUENCE [LARGE SCALE GENOMIC DNA]</scope>
    <source>
        <strain evidence="1 2">P6497</strain>
    </source>
</reference>
<dbReference type="InParanoid" id="G4ZS38"/>
<dbReference type="KEGG" id="psoj:PHYSODRAFT_511745"/>
<evidence type="ECO:0000313" key="1">
    <source>
        <dbReference type="EMBL" id="EGZ14334.1"/>
    </source>
</evidence>
<dbReference type="GeneID" id="20659271"/>
<gene>
    <name evidence="1" type="ORF">PHYSODRAFT_511745</name>
</gene>
<dbReference type="AlphaFoldDB" id="G4ZS38"/>
<name>G4ZS38_PHYSP</name>
<organism evidence="1 2">
    <name type="scientific">Phytophthora sojae (strain P6497)</name>
    <name type="common">Soybean stem and root rot agent</name>
    <name type="synonym">Phytophthora megasperma f. sp. glycines</name>
    <dbReference type="NCBI Taxonomy" id="1094619"/>
    <lineage>
        <taxon>Eukaryota</taxon>
        <taxon>Sar</taxon>
        <taxon>Stramenopiles</taxon>
        <taxon>Oomycota</taxon>
        <taxon>Peronosporomycetes</taxon>
        <taxon>Peronosporales</taxon>
        <taxon>Peronosporaceae</taxon>
        <taxon>Phytophthora</taxon>
    </lineage>
</organism>
<feature type="non-terminal residue" evidence="1">
    <location>
        <position position="1"/>
    </location>
</feature>
<evidence type="ECO:0000313" key="2">
    <source>
        <dbReference type="Proteomes" id="UP000002640"/>
    </source>
</evidence>
<sequence length="64" mass="7243">KNAINAKIEDIEVPARSLQLFLAKNNDAWLQSDTEAVKKLKTEKISALIKELTHKDHELQAKTC</sequence>
<dbReference type="EMBL" id="JH159156">
    <property type="protein sequence ID" value="EGZ14334.1"/>
    <property type="molecule type" value="Genomic_DNA"/>
</dbReference>
<proteinExistence type="predicted"/>